<dbReference type="InterPro" id="IPR053235">
    <property type="entry name" value="Ser_Thr_kinase"/>
</dbReference>
<keyword evidence="2" id="KW-0808">Transferase</keyword>
<dbReference type="InterPro" id="IPR011009">
    <property type="entry name" value="Kinase-like_dom_sf"/>
</dbReference>
<evidence type="ECO:0000313" key="3">
    <source>
        <dbReference type="Proteomes" id="UP000298050"/>
    </source>
</evidence>
<dbReference type="SUPFAM" id="SSF56112">
    <property type="entry name" value="Protein kinase-like (PK-like)"/>
    <property type="match status" value="1"/>
</dbReference>
<comment type="caution">
    <text evidence="2">The sequence shown here is derived from an EMBL/GenBank/DDBJ whole genome shotgun (WGS) entry which is preliminary data.</text>
</comment>
<evidence type="ECO:0000259" key="1">
    <source>
        <dbReference type="PROSITE" id="PS50011"/>
    </source>
</evidence>
<dbReference type="OrthoDB" id="9801841at2"/>
<evidence type="ECO:0000313" key="2">
    <source>
        <dbReference type="EMBL" id="TGD74038.1"/>
    </source>
</evidence>
<dbReference type="CDD" id="cd14014">
    <property type="entry name" value="STKc_PknB_like"/>
    <property type="match status" value="1"/>
</dbReference>
<reference evidence="2 3" key="1">
    <citation type="submission" date="2019-04" db="EMBL/GenBank/DDBJ databases">
        <title>Taxonomy of novel Haliea sp. from mangrove soil of West Coast of India.</title>
        <authorList>
            <person name="Verma A."/>
            <person name="Kumar P."/>
            <person name="Krishnamurthi S."/>
        </authorList>
    </citation>
    <scope>NUCLEOTIDE SEQUENCE [LARGE SCALE GENOMIC DNA]</scope>
    <source>
        <strain evidence="2 3">SAOS-164</strain>
    </source>
</reference>
<dbReference type="GO" id="GO:0005524">
    <property type="term" value="F:ATP binding"/>
    <property type="evidence" value="ECO:0007669"/>
    <property type="project" value="InterPro"/>
</dbReference>
<keyword evidence="2" id="KW-0723">Serine/threonine-protein kinase</keyword>
<dbReference type="SMART" id="SM00220">
    <property type="entry name" value="S_TKc"/>
    <property type="match status" value="1"/>
</dbReference>
<name>A0A4Z0M3U0_9GAMM</name>
<dbReference type="Gene3D" id="3.30.200.20">
    <property type="entry name" value="Phosphorylase Kinase, domain 1"/>
    <property type="match status" value="1"/>
</dbReference>
<organism evidence="2 3">
    <name type="scientific">Mangrovimicrobium sediminis</name>
    <dbReference type="NCBI Taxonomy" id="2562682"/>
    <lineage>
        <taxon>Bacteria</taxon>
        <taxon>Pseudomonadati</taxon>
        <taxon>Pseudomonadota</taxon>
        <taxon>Gammaproteobacteria</taxon>
        <taxon>Cellvibrionales</taxon>
        <taxon>Halieaceae</taxon>
        <taxon>Mangrovimicrobium</taxon>
    </lineage>
</organism>
<dbReference type="GO" id="GO:0004674">
    <property type="term" value="F:protein serine/threonine kinase activity"/>
    <property type="evidence" value="ECO:0007669"/>
    <property type="project" value="UniProtKB-KW"/>
</dbReference>
<sequence>MATCARWPGTCVFPIAPCAPACAILAQRPDAMNETRIGPYSILRLLRQGGQGRVFLGYDRRLQRQAAIKIHNLPRSWSARRELLGEARRASGINDARVVQIYDLLESRKHLAIVMEYVPGCDLEQLLQRTRLSLPSVLRIATDLAAALAAATQEGVVHGDIKAGNVLITSSGRAKLADFGIARRTEQAGADSGAELPGSPTALAPELLQGSAPDLRSDLFAFGCLVYRMLTGMHPFCPAGQLDSELLLHGEPRPVQDNGPVGEELPPDLLTLLGELLQKDPLRRPQDTHRVRSLLRTATRDIPLSRLDSLAGEAAPWFRPESSEDIPPHIPSDLRHRGRSRLVRKGMELWIQRFSALRLSTRLVIIASVPLVLFAMVDALTSTDPLRVHFEVPSIAYSTVRGMPREANASWVMQVVYDTIESRVGTVHASGAVLPRAYYADLEKVPPDEVIDTSLQCDEMLCVLLVSRNGEAGYVYQQAMFAPQLPLPAWEETLTRSVAALFP</sequence>
<proteinExistence type="predicted"/>
<dbReference type="Proteomes" id="UP000298050">
    <property type="component" value="Unassembled WGS sequence"/>
</dbReference>
<dbReference type="Pfam" id="PF00069">
    <property type="entry name" value="Pkinase"/>
    <property type="match status" value="1"/>
</dbReference>
<dbReference type="Gene3D" id="1.10.510.10">
    <property type="entry name" value="Transferase(Phosphotransferase) domain 1"/>
    <property type="match status" value="1"/>
</dbReference>
<accession>A0A4Z0M3U0</accession>
<dbReference type="AlphaFoldDB" id="A0A4Z0M3U0"/>
<dbReference type="GO" id="GO:0005737">
    <property type="term" value="C:cytoplasm"/>
    <property type="evidence" value="ECO:0007669"/>
    <property type="project" value="TreeGrafter"/>
</dbReference>
<feature type="domain" description="Protein kinase" evidence="1">
    <location>
        <begin position="40"/>
        <end position="318"/>
    </location>
</feature>
<protein>
    <submittedName>
        <fullName evidence="2">Serine/threonine protein kinase</fullName>
    </submittedName>
</protein>
<dbReference type="PANTHER" id="PTHR24361">
    <property type="entry name" value="MITOGEN-ACTIVATED KINASE KINASE KINASE"/>
    <property type="match status" value="1"/>
</dbReference>
<dbReference type="InterPro" id="IPR000719">
    <property type="entry name" value="Prot_kinase_dom"/>
</dbReference>
<dbReference type="InterPro" id="IPR008271">
    <property type="entry name" value="Ser/Thr_kinase_AS"/>
</dbReference>
<keyword evidence="3" id="KW-1185">Reference proteome</keyword>
<gene>
    <name evidence="2" type="ORF">E4634_07825</name>
</gene>
<keyword evidence="2" id="KW-0418">Kinase</keyword>
<dbReference type="PROSITE" id="PS00108">
    <property type="entry name" value="PROTEIN_KINASE_ST"/>
    <property type="match status" value="1"/>
</dbReference>
<dbReference type="EMBL" id="SRLE01000006">
    <property type="protein sequence ID" value="TGD74038.1"/>
    <property type="molecule type" value="Genomic_DNA"/>
</dbReference>
<dbReference type="PROSITE" id="PS50011">
    <property type="entry name" value="PROTEIN_KINASE_DOM"/>
    <property type="match status" value="1"/>
</dbReference>